<organism evidence="2 3">
    <name type="scientific">Marasmiellus scandens</name>
    <dbReference type="NCBI Taxonomy" id="2682957"/>
    <lineage>
        <taxon>Eukaryota</taxon>
        <taxon>Fungi</taxon>
        <taxon>Dikarya</taxon>
        <taxon>Basidiomycota</taxon>
        <taxon>Agaricomycotina</taxon>
        <taxon>Agaricomycetes</taxon>
        <taxon>Agaricomycetidae</taxon>
        <taxon>Agaricales</taxon>
        <taxon>Marasmiineae</taxon>
        <taxon>Omphalotaceae</taxon>
        <taxon>Marasmiellus</taxon>
    </lineage>
</organism>
<gene>
    <name evidence="2" type="ORF">VKT23_008588</name>
</gene>
<feature type="region of interest" description="Disordered" evidence="1">
    <location>
        <begin position="1"/>
        <end position="44"/>
    </location>
</feature>
<dbReference type="Proteomes" id="UP001498398">
    <property type="component" value="Unassembled WGS sequence"/>
</dbReference>
<evidence type="ECO:0000313" key="2">
    <source>
        <dbReference type="EMBL" id="KAK7461410.1"/>
    </source>
</evidence>
<evidence type="ECO:0000313" key="3">
    <source>
        <dbReference type="Proteomes" id="UP001498398"/>
    </source>
</evidence>
<protein>
    <submittedName>
        <fullName evidence="2">Uncharacterized protein</fullName>
    </submittedName>
</protein>
<proteinExistence type="predicted"/>
<feature type="compositionally biased region" description="Polar residues" evidence="1">
    <location>
        <begin position="1"/>
        <end position="23"/>
    </location>
</feature>
<dbReference type="EMBL" id="JBANRG010000013">
    <property type="protein sequence ID" value="KAK7461410.1"/>
    <property type="molecule type" value="Genomic_DNA"/>
</dbReference>
<evidence type="ECO:0000256" key="1">
    <source>
        <dbReference type="SAM" id="MobiDB-lite"/>
    </source>
</evidence>
<keyword evidence="3" id="KW-1185">Reference proteome</keyword>
<name>A0ABR1JLI7_9AGAR</name>
<comment type="caution">
    <text evidence="2">The sequence shown here is derived from an EMBL/GenBank/DDBJ whole genome shotgun (WGS) entry which is preliminary data.</text>
</comment>
<accession>A0ABR1JLI7</accession>
<reference evidence="2 3" key="1">
    <citation type="submission" date="2024-01" db="EMBL/GenBank/DDBJ databases">
        <title>A draft genome for the cacao thread blight pathogen Marasmiellus scandens.</title>
        <authorList>
            <person name="Baruah I.K."/>
            <person name="Leung J."/>
            <person name="Bukari Y."/>
            <person name="Amoako-Attah I."/>
            <person name="Meinhardt L.W."/>
            <person name="Bailey B.A."/>
            <person name="Cohen S.P."/>
        </authorList>
    </citation>
    <scope>NUCLEOTIDE SEQUENCE [LARGE SCALE GENOMIC DNA]</scope>
    <source>
        <strain evidence="2 3">GH-19</strain>
    </source>
</reference>
<sequence length="129" mass="14928">MSQTSETQKSAISTYATIQSSPTKAEFEKSNLSHGHSAMTPEERKEHDFLCQRYAENLHEDAQYLVRVLQYEQDHSTYHYIKHPELICSHIREIQKVLELVEKVADRVEEKMLYRLDAGLGSSDDEPSD</sequence>